<protein>
    <submittedName>
        <fullName evidence="1">D-glycero-D-manno-heptose 7-phosphate kinase</fullName>
    </submittedName>
</protein>
<evidence type="ECO:0000313" key="2">
    <source>
        <dbReference type="Proteomes" id="UP000231878"/>
    </source>
</evidence>
<comment type="caution">
    <text evidence="1">The sequence shown here is derived from an EMBL/GenBank/DDBJ whole genome shotgun (WGS) entry which is preliminary data.</text>
</comment>
<dbReference type="GO" id="GO:0016301">
    <property type="term" value="F:kinase activity"/>
    <property type="evidence" value="ECO:0007669"/>
    <property type="project" value="UniProtKB-KW"/>
</dbReference>
<sequence>MAYRSGVVIDFRSAPGERQAADREAASAQSWPRVIRKRPRPRSPVVPIASVHFATSSAWPGAFILPRSRSTRASANAFHTTAVASRRIPTDTKLAPLRVGIGMRRPYRVQSSFLCRSTVNRAWPRRACPPPRA</sequence>
<gene>
    <name evidence="1" type="ORF">CWD88_07420</name>
</gene>
<reference evidence="1 2" key="1">
    <citation type="submission" date="2017-11" db="EMBL/GenBank/DDBJ databases">
        <title>Molecular characterization of Burkholderia pseudomallei and closely related isolates from Vietnam.</title>
        <authorList>
            <person name="Ustinov D.V."/>
            <person name="Antonov A.S."/>
            <person name="Avdusheva E.F."/>
            <person name="Shpak I.M."/>
            <person name="Zakharova I.B."/>
            <person name="Thi L.A."/>
            <person name="Teteryatnikova N."/>
            <person name="Lopasteyskaya Y.A."/>
            <person name="Kuzyutina J.A."/>
            <person name="Ngo T.N."/>
            <person name="Victorov D.V."/>
        </authorList>
    </citation>
    <scope>NUCLEOTIDE SEQUENCE [LARGE SCALE GENOMIC DNA]</scope>
    <source>
        <strain evidence="1 2">V1512</strain>
    </source>
</reference>
<keyword evidence="1" id="KW-0418">Kinase</keyword>
<dbReference type="EMBL" id="PHRB01000005">
    <property type="protein sequence ID" value="PJO66867.1"/>
    <property type="molecule type" value="Genomic_DNA"/>
</dbReference>
<accession>A0AAX0UDY5</accession>
<name>A0AAX0UDY5_BURPE</name>
<proteinExistence type="predicted"/>
<keyword evidence="1" id="KW-0808">Transferase</keyword>
<dbReference type="AlphaFoldDB" id="A0AAX0UDY5"/>
<organism evidence="1 2">
    <name type="scientific">Burkholderia pseudomallei</name>
    <name type="common">Pseudomonas pseudomallei</name>
    <dbReference type="NCBI Taxonomy" id="28450"/>
    <lineage>
        <taxon>Bacteria</taxon>
        <taxon>Pseudomonadati</taxon>
        <taxon>Pseudomonadota</taxon>
        <taxon>Betaproteobacteria</taxon>
        <taxon>Burkholderiales</taxon>
        <taxon>Burkholderiaceae</taxon>
        <taxon>Burkholderia</taxon>
        <taxon>pseudomallei group</taxon>
    </lineage>
</organism>
<evidence type="ECO:0000313" key="1">
    <source>
        <dbReference type="EMBL" id="PJO66867.1"/>
    </source>
</evidence>
<dbReference type="Proteomes" id="UP000231878">
    <property type="component" value="Unassembled WGS sequence"/>
</dbReference>